<reference evidence="1 2" key="1">
    <citation type="submission" date="2016-02" db="EMBL/GenBank/DDBJ databases">
        <title>Genome analysis of coral dinoflagellate symbionts highlights evolutionary adaptations to a symbiotic lifestyle.</title>
        <authorList>
            <person name="Aranda M."/>
            <person name="Li Y."/>
            <person name="Liew Y.J."/>
            <person name="Baumgarten S."/>
            <person name="Simakov O."/>
            <person name="Wilson M."/>
            <person name="Piel J."/>
            <person name="Ashoor H."/>
            <person name="Bougouffa S."/>
            <person name="Bajic V.B."/>
            <person name="Ryu T."/>
            <person name="Ravasi T."/>
            <person name="Bayer T."/>
            <person name="Micklem G."/>
            <person name="Kim H."/>
            <person name="Bhak J."/>
            <person name="Lajeunesse T.C."/>
            <person name="Voolstra C.R."/>
        </authorList>
    </citation>
    <scope>NUCLEOTIDE SEQUENCE [LARGE SCALE GENOMIC DNA]</scope>
    <source>
        <strain evidence="1 2">CCMP2467</strain>
    </source>
</reference>
<dbReference type="EMBL" id="LSRX01001675">
    <property type="protein sequence ID" value="OLP78012.1"/>
    <property type="molecule type" value="Genomic_DNA"/>
</dbReference>
<gene>
    <name evidence="1" type="ORF">AK812_SmicGene41864</name>
</gene>
<evidence type="ECO:0000313" key="2">
    <source>
        <dbReference type="Proteomes" id="UP000186817"/>
    </source>
</evidence>
<dbReference type="PANTHER" id="PTHR46320">
    <property type="entry name" value="GLYCEROPHOSPHODIESTER PHOSPHODIESTERASE 1"/>
    <property type="match status" value="1"/>
</dbReference>
<organism evidence="1 2">
    <name type="scientific">Symbiodinium microadriaticum</name>
    <name type="common">Dinoflagellate</name>
    <name type="synonym">Zooxanthella microadriatica</name>
    <dbReference type="NCBI Taxonomy" id="2951"/>
    <lineage>
        <taxon>Eukaryota</taxon>
        <taxon>Sar</taxon>
        <taxon>Alveolata</taxon>
        <taxon>Dinophyceae</taxon>
        <taxon>Suessiales</taxon>
        <taxon>Symbiodiniaceae</taxon>
        <taxon>Symbiodinium</taxon>
    </lineage>
</organism>
<dbReference type="Proteomes" id="UP000186817">
    <property type="component" value="Unassembled WGS sequence"/>
</dbReference>
<proteinExistence type="predicted"/>
<dbReference type="PANTHER" id="PTHR46320:SF1">
    <property type="entry name" value="GLYCEROPHOSPHODIESTER PHOSPHODIESTERASE 1"/>
    <property type="match status" value="1"/>
</dbReference>
<accession>A0A1Q9C516</accession>
<dbReference type="Gene3D" id="3.20.20.190">
    <property type="entry name" value="Phosphatidylinositol (PI) phosphodiesterase"/>
    <property type="match status" value="1"/>
</dbReference>
<dbReference type="Pfam" id="PF03009">
    <property type="entry name" value="GDPD"/>
    <property type="match status" value="1"/>
</dbReference>
<dbReference type="AlphaFoldDB" id="A0A1Q9C516"/>
<dbReference type="InterPro" id="IPR030395">
    <property type="entry name" value="GP_PDE_dom"/>
</dbReference>
<dbReference type="InterPro" id="IPR017946">
    <property type="entry name" value="PLC-like_Pdiesterase_TIM-brl"/>
</dbReference>
<dbReference type="PROSITE" id="PS51704">
    <property type="entry name" value="GP_PDE"/>
    <property type="match status" value="1"/>
</dbReference>
<dbReference type="GO" id="GO:0008889">
    <property type="term" value="F:glycerophosphodiester phosphodiesterase activity"/>
    <property type="evidence" value="ECO:0007669"/>
    <property type="project" value="TreeGrafter"/>
</dbReference>
<dbReference type="GO" id="GO:0070291">
    <property type="term" value="P:N-acylethanolamine metabolic process"/>
    <property type="evidence" value="ECO:0007669"/>
    <property type="project" value="TreeGrafter"/>
</dbReference>
<dbReference type="GO" id="GO:0006644">
    <property type="term" value="P:phospholipid metabolic process"/>
    <property type="evidence" value="ECO:0007669"/>
    <property type="project" value="TreeGrafter"/>
</dbReference>
<dbReference type="SUPFAM" id="SSF51695">
    <property type="entry name" value="PLC-like phosphodiesterases"/>
    <property type="match status" value="1"/>
</dbReference>
<protein>
    <submittedName>
        <fullName evidence="1">Uncharacterized protein</fullName>
    </submittedName>
</protein>
<name>A0A1Q9C516_SYMMI</name>
<dbReference type="GO" id="GO:0006580">
    <property type="term" value="P:ethanolamine metabolic process"/>
    <property type="evidence" value="ECO:0007669"/>
    <property type="project" value="TreeGrafter"/>
</dbReference>
<keyword evidence="2" id="KW-1185">Reference proteome</keyword>
<sequence>MPKCCSCNVLGLLCSSCCGLMWLGGGIATLAVLYGSRAPPRKMCYDQFGPVIYLHRGNLTHGQENTLDSVVAGSAALGANPEIDVMSTSDKVAIIHHDDNFIRMTGVDKVVDSTPWSEVQDLTVLAEVDGHTYDATTRVPRLGETVTNACTSNPAVAFDFDVKSDVAAERSVEALRTSPCSAKSSSIFATGYPNTGRLMVNKLEEAGLDNHVSVYLHPGSYAPLGLYFFLKTGIFHAAAGASIISLHKTVWDKEMDLITSYEEMGYCTSIYGIRPEEMELYPSASIYIIDEGPYFPDTPNGQYGGDGGTEVVTYDGDQSGFNGLLALGILCFPMLALSCGFCCCFGLRLKRGKAVQEAVIP</sequence>
<comment type="caution">
    <text evidence="1">The sequence shown here is derived from an EMBL/GenBank/DDBJ whole genome shotgun (WGS) entry which is preliminary data.</text>
</comment>
<dbReference type="GO" id="GO:0005886">
    <property type="term" value="C:plasma membrane"/>
    <property type="evidence" value="ECO:0007669"/>
    <property type="project" value="TreeGrafter"/>
</dbReference>
<dbReference type="OrthoDB" id="1058301at2759"/>
<evidence type="ECO:0000313" key="1">
    <source>
        <dbReference type="EMBL" id="OLP78012.1"/>
    </source>
</evidence>